<dbReference type="EMBL" id="LDWR01000010">
    <property type="protein sequence ID" value="KML61786.1"/>
    <property type="molecule type" value="Genomic_DNA"/>
</dbReference>
<dbReference type="AlphaFoldDB" id="A0A0J5XAY5"/>
<dbReference type="PATRIC" id="fig|292.27.peg.112"/>
<gene>
    <name evidence="2" type="ORF">VL15_04645</name>
</gene>
<evidence type="ECO:0000259" key="1">
    <source>
        <dbReference type="Pfam" id="PF04471"/>
    </source>
</evidence>
<dbReference type="RefSeq" id="WP_048243425.1">
    <property type="nucleotide sequence ID" value="NZ_LDWR01000010.1"/>
</dbReference>
<dbReference type="GO" id="GO:0009307">
    <property type="term" value="P:DNA restriction-modification system"/>
    <property type="evidence" value="ECO:0007669"/>
    <property type="project" value="InterPro"/>
</dbReference>
<sequence>MNPSTCDHVDHPGISFEKVVAAIQAQFDPAASVTHNEVLVDRLGHSRQFDVVVRGVFAGQKMLGVIECKDLNKKVGTPEVDGFITKASDVNANFKILVSRKGFSKPALSKCSHYGIQPLSLVDDDPANKNSFVGTRWEADITRWGRIAVTLHFANQPTDTVHFSADELTVRGKKVLDWFTNYLLDKEAEITELGWVVNIIVQFEELQTVSVRPGEEYLCTAISFSAERICDKLERLVGISGTGFFDWNSKMATFPPGTEIRTDAVPMDFSQWKPRSDRRGGQSGFLEIRLEACSVQFERMPDAIELDRL</sequence>
<name>A0A0J5XAY5_BURCE</name>
<dbReference type="GO" id="GO:0004519">
    <property type="term" value="F:endonuclease activity"/>
    <property type="evidence" value="ECO:0007669"/>
    <property type="project" value="InterPro"/>
</dbReference>
<evidence type="ECO:0000313" key="2">
    <source>
        <dbReference type="EMBL" id="KML61786.1"/>
    </source>
</evidence>
<proteinExistence type="predicted"/>
<accession>A0A0J5XAY5</accession>
<reference evidence="2 3" key="1">
    <citation type="submission" date="2015-05" db="EMBL/GenBank/DDBJ databases">
        <title>Draft genome of Burkholderia cepacia LK29.</title>
        <authorList>
            <person name="Chan X.Y."/>
        </authorList>
    </citation>
    <scope>NUCLEOTIDE SEQUENCE [LARGE SCALE GENOMIC DNA]</scope>
    <source>
        <strain evidence="2 3">LK29</strain>
    </source>
</reference>
<dbReference type="InterPro" id="IPR011335">
    <property type="entry name" value="Restrct_endonuc-II-like"/>
</dbReference>
<evidence type="ECO:0000313" key="3">
    <source>
        <dbReference type="Proteomes" id="UP000036338"/>
    </source>
</evidence>
<dbReference type="Proteomes" id="UP000036338">
    <property type="component" value="Unassembled WGS sequence"/>
</dbReference>
<feature type="domain" description="Restriction endonuclease type IV Mrr" evidence="1">
    <location>
        <begin position="44"/>
        <end position="123"/>
    </location>
</feature>
<organism evidence="2 3">
    <name type="scientific">Burkholderia cepacia</name>
    <name type="common">Pseudomonas cepacia</name>
    <dbReference type="NCBI Taxonomy" id="292"/>
    <lineage>
        <taxon>Bacteria</taxon>
        <taxon>Pseudomonadati</taxon>
        <taxon>Pseudomonadota</taxon>
        <taxon>Betaproteobacteria</taxon>
        <taxon>Burkholderiales</taxon>
        <taxon>Burkholderiaceae</taxon>
        <taxon>Burkholderia</taxon>
        <taxon>Burkholderia cepacia complex</taxon>
    </lineage>
</organism>
<comment type="caution">
    <text evidence="2">The sequence shown here is derived from an EMBL/GenBank/DDBJ whole genome shotgun (WGS) entry which is preliminary data.</text>
</comment>
<dbReference type="Pfam" id="PF04471">
    <property type="entry name" value="Mrr_cat"/>
    <property type="match status" value="1"/>
</dbReference>
<protein>
    <recommendedName>
        <fullName evidence="1">Restriction endonuclease type IV Mrr domain-containing protein</fullName>
    </recommendedName>
</protein>
<dbReference type="GO" id="GO:0003677">
    <property type="term" value="F:DNA binding"/>
    <property type="evidence" value="ECO:0007669"/>
    <property type="project" value="InterPro"/>
</dbReference>
<dbReference type="InterPro" id="IPR007560">
    <property type="entry name" value="Restrct_endonuc_IV_Mrr"/>
</dbReference>
<dbReference type="SUPFAM" id="SSF52980">
    <property type="entry name" value="Restriction endonuclease-like"/>
    <property type="match status" value="1"/>
</dbReference>